<dbReference type="RefSeq" id="WP_219202118.1">
    <property type="nucleotide sequence ID" value="NZ_JAHWQX010000003.1"/>
</dbReference>
<organism evidence="2 3">
    <name type="scientific">Pseudohoeflea coraliihabitans</name>
    <dbReference type="NCBI Taxonomy" id="2860393"/>
    <lineage>
        <taxon>Bacteria</taxon>
        <taxon>Pseudomonadati</taxon>
        <taxon>Pseudomonadota</taxon>
        <taxon>Alphaproteobacteria</taxon>
        <taxon>Hyphomicrobiales</taxon>
        <taxon>Rhizobiaceae</taxon>
        <taxon>Pseudohoeflea</taxon>
    </lineage>
</organism>
<dbReference type="PANTHER" id="PTHR34818">
    <property type="entry name" value="PROTEIN BLI-3"/>
    <property type="match status" value="1"/>
</dbReference>
<sequence length="152" mass="16894">MSDKRFWEAMDDVRAAMLSIGSARHVPMSPYPEADRNRMWFIGAAGTDLVEALDAGQSDGSLIVTGADHVYARIEGRASLSSDRGKLEDLWNPVASSWFDGIDDPDIRLIEFIPSEAEIWETTNSIGFMVEMAKSKMTGDTPDMGDHYTVRF</sequence>
<dbReference type="InterPro" id="IPR052917">
    <property type="entry name" value="Stress-Dev_Protein"/>
</dbReference>
<dbReference type="InterPro" id="IPR038725">
    <property type="entry name" value="YdaG_split_barrel_FMN-bd"/>
</dbReference>
<name>A0ABS6WQE4_9HYPH</name>
<evidence type="ECO:0000313" key="3">
    <source>
        <dbReference type="Proteomes" id="UP001430804"/>
    </source>
</evidence>
<evidence type="ECO:0000259" key="1">
    <source>
        <dbReference type="Pfam" id="PF16242"/>
    </source>
</evidence>
<evidence type="ECO:0000313" key="2">
    <source>
        <dbReference type="EMBL" id="MBW3098192.1"/>
    </source>
</evidence>
<feature type="domain" description="General stress protein FMN-binding split barrel" evidence="1">
    <location>
        <begin position="4"/>
        <end position="143"/>
    </location>
</feature>
<dbReference type="Proteomes" id="UP001430804">
    <property type="component" value="Unassembled WGS sequence"/>
</dbReference>
<dbReference type="EMBL" id="JAHWQX010000003">
    <property type="protein sequence ID" value="MBW3098192.1"/>
    <property type="molecule type" value="Genomic_DNA"/>
</dbReference>
<dbReference type="Pfam" id="PF16242">
    <property type="entry name" value="Pyrid_ox_like"/>
    <property type="match status" value="1"/>
</dbReference>
<reference evidence="2" key="1">
    <citation type="submission" date="2021-07" db="EMBL/GenBank/DDBJ databases">
        <title>Pseudohoeflea marina sp. nov. a polyhydroxyalcanoate-producing bacterium.</title>
        <authorList>
            <person name="Zheng W."/>
            <person name="Yu S."/>
            <person name="Huang Y."/>
        </authorList>
    </citation>
    <scope>NUCLEOTIDE SEQUENCE</scope>
    <source>
        <strain evidence="2">DP4N28-3</strain>
    </source>
</reference>
<keyword evidence="3" id="KW-1185">Reference proteome</keyword>
<proteinExistence type="predicted"/>
<accession>A0ABS6WQE4</accession>
<comment type="caution">
    <text evidence="2">The sequence shown here is derived from an EMBL/GenBank/DDBJ whole genome shotgun (WGS) entry which is preliminary data.</text>
</comment>
<gene>
    <name evidence="2" type="ORF">KY465_12975</name>
</gene>
<protein>
    <submittedName>
        <fullName evidence="2">Pyridoxamine 5'-phosphate oxidase family protein</fullName>
    </submittedName>
</protein>
<dbReference type="PANTHER" id="PTHR34818:SF1">
    <property type="entry name" value="PROTEIN BLI-3"/>
    <property type="match status" value="1"/>
</dbReference>